<dbReference type="AlphaFoldDB" id="A0A1F4S0W4"/>
<reference evidence="1 2" key="1">
    <citation type="journal article" date="2016" name="Nat. Commun.">
        <title>Thousands of microbial genomes shed light on interconnected biogeochemical processes in an aquifer system.</title>
        <authorList>
            <person name="Anantharaman K."/>
            <person name="Brown C.T."/>
            <person name="Hug L.A."/>
            <person name="Sharon I."/>
            <person name="Castelle C.J."/>
            <person name="Probst A.J."/>
            <person name="Thomas B.C."/>
            <person name="Singh A."/>
            <person name="Wilkins M.J."/>
            <person name="Karaoz U."/>
            <person name="Brodie E.L."/>
            <person name="Williams K.H."/>
            <person name="Hubbard S.S."/>
            <person name="Banfield J.F."/>
        </authorList>
    </citation>
    <scope>NUCLEOTIDE SEQUENCE [LARGE SCALE GENOMIC DNA]</scope>
</reference>
<dbReference type="EMBL" id="MEUA01000057">
    <property type="protein sequence ID" value="OGC13373.1"/>
    <property type="molecule type" value="Genomic_DNA"/>
</dbReference>
<protein>
    <submittedName>
        <fullName evidence="1">Uncharacterized protein</fullName>
    </submittedName>
</protein>
<dbReference type="Pfam" id="PF04977">
    <property type="entry name" value="DivIC"/>
    <property type="match status" value="1"/>
</dbReference>
<proteinExistence type="predicted"/>
<accession>A0A1F4S0W4</accession>
<gene>
    <name evidence="1" type="ORF">A2290_02590</name>
</gene>
<organism evidence="1 2">
    <name type="scientific">candidate division WOR-1 bacterium RIFOXYB2_FULL_36_35</name>
    <dbReference type="NCBI Taxonomy" id="1802578"/>
    <lineage>
        <taxon>Bacteria</taxon>
        <taxon>Bacillati</taxon>
        <taxon>Saganbacteria</taxon>
    </lineage>
</organism>
<dbReference type="Proteomes" id="UP000177905">
    <property type="component" value="Unassembled WGS sequence"/>
</dbReference>
<evidence type="ECO:0000313" key="2">
    <source>
        <dbReference type="Proteomes" id="UP000177905"/>
    </source>
</evidence>
<sequence>MFLLYLLFVIREDLMQNKSLANEKLWLISKSAFLTGENVELVKKLENIKHKNVIEKIAREKLNLVKKKEIAFKICQ</sequence>
<evidence type="ECO:0000313" key="1">
    <source>
        <dbReference type="EMBL" id="OGC13373.1"/>
    </source>
</evidence>
<dbReference type="InterPro" id="IPR007060">
    <property type="entry name" value="FtsL/DivIC"/>
</dbReference>
<comment type="caution">
    <text evidence="1">The sequence shown here is derived from an EMBL/GenBank/DDBJ whole genome shotgun (WGS) entry which is preliminary data.</text>
</comment>
<name>A0A1F4S0W4_UNCSA</name>